<gene>
    <name evidence="1" type="ORF">F7231_11020</name>
</gene>
<proteinExistence type="predicted"/>
<accession>A0ABX0QI13</accession>
<sequence length="395" mass="44443">MKYIYLVITLLLAHSVFGQSKWPVIKATSSRVAIRDGAFLDKNAWSLSPKIRPDVFTADRTRQSKWVTFYTDIDSIRVRVKPGSTFDFVVLLNGKDSCFTRIASAIPAERNAPGAKHTHDTIPFVLTSYNAIHVRSILNDRDTVSLHFDVGAFDFRLTREAILKRTKLMASQPDAVAGKATPDFTKREKVVKLQMGKLVWVNPSLSVTTQTAHEMDGRFGWNLFEGKSVEIDYDKGLLIIHSQLPKNLTGYVKSPLTFIRSFVCMDGTLTIANKPYKGKFLFDTGADKAMILDSTWVATQHVPANLPLIKKSAVTDPRGVKYETRVVRMPGVTINGFALSAIPATLLGSKRPLDFEINYFGNDLLKRFNTILDFRNDYIYLKPNSLINLPYRENS</sequence>
<protein>
    <recommendedName>
        <fullName evidence="3">Peptidase A2 domain-containing protein</fullName>
    </recommendedName>
</protein>
<comment type="caution">
    <text evidence="1">The sequence shown here is derived from an EMBL/GenBank/DDBJ whole genome shotgun (WGS) entry which is preliminary data.</text>
</comment>
<dbReference type="InterPro" id="IPR021109">
    <property type="entry name" value="Peptidase_aspartic_dom_sf"/>
</dbReference>
<keyword evidence="2" id="KW-1185">Reference proteome</keyword>
<name>A0ABX0QI13_9BACT</name>
<evidence type="ECO:0000313" key="1">
    <source>
        <dbReference type="EMBL" id="NID10702.1"/>
    </source>
</evidence>
<reference evidence="1" key="1">
    <citation type="submission" date="2024-05" db="EMBL/GenBank/DDBJ databases">
        <authorList>
            <person name="Jung D.-H."/>
        </authorList>
    </citation>
    <scope>NUCLEOTIDE SEQUENCE</scope>
    <source>
        <strain evidence="1">JA-25</strain>
    </source>
</reference>
<dbReference type="Proteomes" id="UP000606008">
    <property type="component" value="Unassembled WGS sequence"/>
</dbReference>
<dbReference type="EMBL" id="WAEL01000003">
    <property type="protein sequence ID" value="NID10702.1"/>
    <property type="molecule type" value="Genomic_DNA"/>
</dbReference>
<organism evidence="1 2">
    <name type="scientific">Fibrivirga algicola</name>
    <dbReference type="NCBI Taxonomy" id="2950420"/>
    <lineage>
        <taxon>Bacteria</taxon>
        <taxon>Pseudomonadati</taxon>
        <taxon>Bacteroidota</taxon>
        <taxon>Cytophagia</taxon>
        <taxon>Cytophagales</taxon>
        <taxon>Spirosomataceae</taxon>
        <taxon>Fibrivirga</taxon>
    </lineage>
</organism>
<evidence type="ECO:0008006" key="3">
    <source>
        <dbReference type="Google" id="ProtNLM"/>
    </source>
</evidence>
<dbReference type="RefSeq" id="WP_166691925.1">
    <property type="nucleotide sequence ID" value="NZ_WAEL01000003.1"/>
</dbReference>
<evidence type="ECO:0000313" key="2">
    <source>
        <dbReference type="Proteomes" id="UP000606008"/>
    </source>
</evidence>
<dbReference type="Gene3D" id="2.40.70.10">
    <property type="entry name" value="Acid Proteases"/>
    <property type="match status" value="1"/>
</dbReference>